<proteinExistence type="predicted"/>
<keyword evidence="2" id="KW-1185">Reference proteome</keyword>
<dbReference type="RefSeq" id="WP_108130026.1">
    <property type="nucleotide sequence ID" value="NZ_QBKP01000014.1"/>
</dbReference>
<dbReference type="EMBL" id="QBKP01000014">
    <property type="protein sequence ID" value="PTX47014.1"/>
    <property type="molecule type" value="Genomic_DNA"/>
</dbReference>
<protein>
    <submittedName>
        <fullName evidence="1">Uncharacterized protein</fullName>
    </submittedName>
</protein>
<comment type="caution">
    <text evidence="1">The sequence shown here is derived from an EMBL/GenBank/DDBJ whole genome shotgun (WGS) entry which is preliminary data.</text>
</comment>
<dbReference type="AlphaFoldDB" id="A0A2T6AT64"/>
<evidence type="ECO:0000313" key="1">
    <source>
        <dbReference type="EMBL" id="PTX47014.1"/>
    </source>
</evidence>
<organism evidence="1 2">
    <name type="scientific">Gemmobacter caeni</name>
    <dbReference type="NCBI Taxonomy" id="589035"/>
    <lineage>
        <taxon>Bacteria</taxon>
        <taxon>Pseudomonadati</taxon>
        <taxon>Pseudomonadota</taxon>
        <taxon>Alphaproteobacteria</taxon>
        <taxon>Rhodobacterales</taxon>
        <taxon>Paracoccaceae</taxon>
        <taxon>Gemmobacter</taxon>
    </lineage>
</organism>
<accession>A0A2T6AT64</accession>
<dbReference type="OrthoDB" id="435394at2"/>
<sequence length="358" mass="39689">MTENTIAELHDACPAKNRHVVFQIRLREAAHGLVDVMAYSGRPGRVIFPSAIALGVPHQEATGIAEKLVREKVRAGWTDPSRQVAEREVHSDMLPSLLTPLHVPEHYDFSGADWLVQRKHDGVNRPIRLTSDGAQFYNRDANPVPVPAHYEADLFELFRRIGPAVLFSEDMGTRLEIFDIIQGLDVTRDSTFRQRNDTLGSVEMACAGLGTLRVCQAIPKADFDAMNGPERLRKIGAEGYVLKRADAPHRPGRSRSTASAWMLKVKFVEDATFRIAGHDDQGRRVVSIETWDGAGWVHAGRVSVPPSARMPQVGSFADVRYLYASPDGVITQPVWKAERPGATAADCDRSKLKVRATR</sequence>
<dbReference type="Proteomes" id="UP000244224">
    <property type="component" value="Unassembled WGS sequence"/>
</dbReference>
<dbReference type="SUPFAM" id="SSF56091">
    <property type="entry name" value="DNA ligase/mRNA capping enzyme, catalytic domain"/>
    <property type="match status" value="1"/>
</dbReference>
<evidence type="ECO:0000313" key="2">
    <source>
        <dbReference type="Proteomes" id="UP000244224"/>
    </source>
</evidence>
<name>A0A2T6AT64_9RHOB</name>
<reference evidence="1 2" key="1">
    <citation type="submission" date="2018-04" db="EMBL/GenBank/DDBJ databases">
        <title>Genomic Encyclopedia of Archaeal and Bacterial Type Strains, Phase II (KMG-II): from individual species to whole genera.</title>
        <authorList>
            <person name="Goeker M."/>
        </authorList>
    </citation>
    <scope>NUCLEOTIDE SEQUENCE [LARGE SCALE GENOMIC DNA]</scope>
    <source>
        <strain evidence="1 2">DSM 21823</strain>
    </source>
</reference>
<gene>
    <name evidence="1" type="ORF">C8N34_11434</name>
</gene>